<keyword evidence="9" id="KW-0131">Cell cycle</keyword>
<dbReference type="InterPro" id="IPR006073">
    <property type="entry name" value="GTP-bd"/>
</dbReference>
<evidence type="ECO:0000256" key="3">
    <source>
        <dbReference type="ARBA" id="ARBA00022618"/>
    </source>
</evidence>
<name>A0ABQ6MSF6_9STRA</name>
<dbReference type="InterPro" id="IPR027417">
    <property type="entry name" value="P-loop_NTPase"/>
</dbReference>
<dbReference type="PANTHER" id="PTHR11649:SF13">
    <property type="entry name" value="ENGB-TYPE G DOMAIN-CONTAINING PROTEIN"/>
    <property type="match status" value="1"/>
</dbReference>
<comment type="caution">
    <text evidence="11">The sequence shown here is derived from an EMBL/GenBank/DDBJ whole genome shotgun (WGS) entry which is preliminary data.</text>
</comment>
<keyword evidence="6" id="KW-0460">Magnesium</keyword>
<feature type="non-terminal residue" evidence="11">
    <location>
        <position position="1"/>
    </location>
</feature>
<dbReference type="HAMAP" id="MF_00321">
    <property type="entry name" value="GTPase_EngB"/>
    <property type="match status" value="1"/>
</dbReference>
<dbReference type="PANTHER" id="PTHR11649">
    <property type="entry name" value="MSS1/TRME-RELATED GTP-BINDING PROTEIN"/>
    <property type="match status" value="1"/>
</dbReference>
<sequence>EVPPPPPNLSPLLAAFRSLLELSLSLPPASPPRGADLLLAASLSRRSLFPPSLALLLPLAGSPPLYSRGLATLASHLFAAGEEGAAREALAELGRAGAGCRELGGERPDWAGLVKAAARHAARARSAGALQKGGFAPKTCNPVLSVLDAYASHPRFADPLLAEQVATALVRRVVFLTGAVSAATLPAPDRPEAAFVGRSNVGKSSLVNMLCGRRALAYTSKTPGKTQQFNYFAVNDKEGRGREIRYGDEVGGERDRDSFYIVDLPGFGFAKVPAAVKRSWGELMDEYFKTRRNLRVVFHLVDGRHGCVSEDARIMRQCADAFRGSKVEYVVVLTKADKNGSKGVDSEVAKGVREVMKECGVGGRPLLITSSTTKLGRDEMWRFLKTCCEY</sequence>
<organism evidence="11 12">
    <name type="scientific">Tetraparma gracilis</name>
    <dbReference type="NCBI Taxonomy" id="2962635"/>
    <lineage>
        <taxon>Eukaryota</taxon>
        <taxon>Sar</taxon>
        <taxon>Stramenopiles</taxon>
        <taxon>Ochrophyta</taxon>
        <taxon>Bolidophyceae</taxon>
        <taxon>Parmales</taxon>
        <taxon>Triparmaceae</taxon>
        <taxon>Tetraparma</taxon>
    </lineage>
</organism>
<evidence type="ECO:0000256" key="9">
    <source>
        <dbReference type="ARBA" id="ARBA00023306"/>
    </source>
</evidence>
<evidence type="ECO:0000313" key="11">
    <source>
        <dbReference type="EMBL" id="GMI32280.1"/>
    </source>
</evidence>
<evidence type="ECO:0000313" key="12">
    <source>
        <dbReference type="Proteomes" id="UP001165060"/>
    </source>
</evidence>
<feature type="domain" description="EngB-type G" evidence="10">
    <location>
        <begin position="189"/>
        <end position="390"/>
    </location>
</feature>
<keyword evidence="12" id="KW-1185">Reference proteome</keyword>
<dbReference type="Pfam" id="PF01926">
    <property type="entry name" value="MMR_HSR1"/>
    <property type="match status" value="1"/>
</dbReference>
<evidence type="ECO:0000256" key="7">
    <source>
        <dbReference type="ARBA" id="ARBA00023134"/>
    </source>
</evidence>
<gene>
    <name evidence="11" type="ORF">TeGR_g130</name>
</gene>
<evidence type="ECO:0000256" key="5">
    <source>
        <dbReference type="ARBA" id="ARBA00022741"/>
    </source>
</evidence>
<reference evidence="11 12" key="1">
    <citation type="journal article" date="2023" name="Commun. Biol.">
        <title>Genome analysis of Parmales, the sister group of diatoms, reveals the evolutionary specialization of diatoms from phago-mixotrophs to photoautotrophs.</title>
        <authorList>
            <person name="Ban H."/>
            <person name="Sato S."/>
            <person name="Yoshikawa S."/>
            <person name="Yamada K."/>
            <person name="Nakamura Y."/>
            <person name="Ichinomiya M."/>
            <person name="Sato N."/>
            <person name="Blanc-Mathieu R."/>
            <person name="Endo H."/>
            <person name="Kuwata A."/>
            <person name="Ogata H."/>
        </authorList>
    </citation>
    <scope>NUCLEOTIDE SEQUENCE [LARGE SCALE GENOMIC DNA]</scope>
</reference>
<keyword evidence="4" id="KW-0479">Metal-binding</keyword>
<evidence type="ECO:0000256" key="4">
    <source>
        <dbReference type="ARBA" id="ARBA00022723"/>
    </source>
</evidence>
<evidence type="ECO:0000256" key="8">
    <source>
        <dbReference type="ARBA" id="ARBA00023210"/>
    </source>
</evidence>
<dbReference type="CDD" id="cd01876">
    <property type="entry name" value="YihA_EngB"/>
    <property type="match status" value="1"/>
</dbReference>
<keyword evidence="3" id="KW-0132">Cell division</keyword>
<proteinExistence type="inferred from homology"/>
<dbReference type="Gene3D" id="3.40.50.300">
    <property type="entry name" value="P-loop containing nucleotide triphosphate hydrolases"/>
    <property type="match status" value="1"/>
</dbReference>
<keyword evidence="8" id="KW-0717">Septation</keyword>
<dbReference type="InterPro" id="IPR030393">
    <property type="entry name" value="G_ENGB_dom"/>
</dbReference>
<keyword evidence="5" id="KW-0547">Nucleotide-binding</keyword>
<keyword evidence="7" id="KW-0342">GTP-binding</keyword>
<evidence type="ECO:0000256" key="6">
    <source>
        <dbReference type="ARBA" id="ARBA00022842"/>
    </source>
</evidence>
<comment type="cofactor">
    <cofactor evidence="1">
        <name>Mg(2+)</name>
        <dbReference type="ChEBI" id="CHEBI:18420"/>
    </cofactor>
</comment>
<protein>
    <recommendedName>
        <fullName evidence="10">EngB-type G domain-containing protein</fullName>
    </recommendedName>
</protein>
<dbReference type="PROSITE" id="PS51706">
    <property type="entry name" value="G_ENGB"/>
    <property type="match status" value="1"/>
</dbReference>
<evidence type="ECO:0000256" key="2">
    <source>
        <dbReference type="ARBA" id="ARBA00009638"/>
    </source>
</evidence>
<evidence type="ECO:0000256" key="1">
    <source>
        <dbReference type="ARBA" id="ARBA00001946"/>
    </source>
</evidence>
<dbReference type="NCBIfam" id="TIGR03598">
    <property type="entry name" value="GTPase_YsxC"/>
    <property type="match status" value="1"/>
</dbReference>
<evidence type="ECO:0000259" key="10">
    <source>
        <dbReference type="PROSITE" id="PS51706"/>
    </source>
</evidence>
<dbReference type="SUPFAM" id="SSF52540">
    <property type="entry name" value="P-loop containing nucleoside triphosphate hydrolases"/>
    <property type="match status" value="1"/>
</dbReference>
<dbReference type="Proteomes" id="UP001165060">
    <property type="component" value="Unassembled WGS sequence"/>
</dbReference>
<dbReference type="EMBL" id="BRYB01003188">
    <property type="protein sequence ID" value="GMI32280.1"/>
    <property type="molecule type" value="Genomic_DNA"/>
</dbReference>
<dbReference type="InterPro" id="IPR019987">
    <property type="entry name" value="GTP-bd_ribosome_bio_YsxC"/>
</dbReference>
<comment type="similarity">
    <text evidence="2">Belongs to the TRAFAC class TrmE-Era-EngA-EngB-Septin-like GTPase superfamily. EngB GTPase family.</text>
</comment>
<accession>A0ABQ6MSF6</accession>